<protein>
    <submittedName>
        <fullName evidence="2">Uncharacterized protein</fullName>
    </submittedName>
</protein>
<accession>A0AAD8ZXE2</accession>
<sequence length="261" mass="27941">MSTSPGGHDLYTLSPRTVTQPLFSECNPNSVNFDTLKTCFNTAGNSRTACKSVTTASSMDKKANAPVTLKGALAKGGREESKGIFPAVDPTPKPAGFRIAQAHILPQKRGSSSGPTGVGGDKQMNVKPPPSRKKPPVTRQNVVGVQGKEPFRASAHSTAGCAQPKKKPLPVMRVRPMKPGRPPRVDLGQYRSRGEVTCNQEASENVREILQNAAKAHGVSHTGKLGHLNNLVKVRRLLDASQTLFLHAACFLRSLCRSFTA</sequence>
<reference evidence="2" key="1">
    <citation type="submission" date="2023-03" db="EMBL/GenBank/DDBJ databases">
        <title>Electrophorus voltai genome.</title>
        <authorList>
            <person name="Bian C."/>
        </authorList>
    </citation>
    <scope>NUCLEOTIDE SEQUENCE</scope>
    <source>
        <strain evidence="2">CB-2022</strain>
        <tissue evidence="2">Muscle</tissue>
    </source>
</reference>
<dbReference type="Proteomes" id="UP001239994">
    <property type="component" value="Unassembled WGS sequence"/>
</dbReference>
<gene>
    <name evidence="2" type="ORF">P4O66_005444</name>
</gene>
<proteinExistence type="predicted"/>
<feature type="non-terminal residue" evidence="2">
    <location>
        <position position="1"/>
    </location>
</feature>
<dbReference type="EMBL" id="JAROKS010000001">
    <property type="protein sequence ID" value="KAK1806961.1"/>
    <property type="molecule type" value="Genomic_DNA"/>
</dbReference>
<keyword evidence="3" id="KW-1185">Reference proteome</keyword>
<name>A0AAD8ZXE2_9TELE</name>
<feature type="region of interest" description="Disordered" evidence="1">
    <location>
        <begin position="107"/>
        <end position="140"/>
    </location>
</feature>
<evidence type="ECO:0000313" key="3">
    <source>
        <dbReference type="Proteomes" id="UP001239994"/>
    </source>
</evidence>
<dbReference type="AlphaFoldDB" id="A0AAD8ZXE2"/>
<evidence type="ECO:0000313" key="2">
    <source>
        <dbReference type="EMBL" id="KAK1806961.1"/>
    </source>
</evidence>
<organism evidence="2 3">
    <name type="scientific">Electrophorus voltai</name>
    <dbReference type="NCBI Taxonomy" id="2609070"/>
    <lineage>
        <taxon>Eukaryota</taxon>
        <taxon>Metazoa</taxon>
        <taxon>Chordata</taxon>
        <taxon>Craniata</taxon>
        <taxon>Vertebrata</taxon>
        <taxon>Euteleostomi</taxon>
        <taxon>Actinopterygii</taxon>
        <taxon>Neopterygii</taxon>
        <taxon>Teleostei</taxon>
        <taxon>Ostariophysi</taxon>
        <taxon>Gymnotiformes</taxon>
        <taxon>Gymnotoidei</taxon>
        <taxon>Gymnotidae</taxon>
        <taxon>Electrophorus</taxon>
    </lineage>
</organism>
<comment type="caution">
    <text evidence="2">The sequence shown here is derived from an EMBL/GenBank/DDBJ whole genome shotgun (WGS) entry which is preliminary data.</text>
</comment>
<evidence type="ECO:0000256" key="1">
    <source>
        <dbReference type="SAM" id="MobiDB-lite"/>
    </source>
</evidence>